<dbReference type="Proteomes" id="UP000799755">
    <property type="component" value="Unassembled WGS sequence"/>
</dbReference>
<protein>
    <submittedName>
        <fullName evidence="1">Uncharacterized protein</fullName>
    </submittedName>
</protein>
<evidence type="ECO:0000313" key="1">
    <source>
        <dbReference type="EMBL" id="KAF2477674.1"/>
    </source>
</evidence>
<sequence>MVLAVGALQLGSRWKSTSNSGIVGGGLNNTYRKEVTQNPMQLILLLSHTATRHITSSTISAMPRKFHIHRLNSISRPRVRSDRWAAKCLPSHTFFSNVIIMLHAWVGAGWIILFLKGMDEAQGILRQDTGLLYLKGPYAPPQPSLRNIDDRRTPNSAYRDKVAMCYSAESIAISAKDIQHITGMAPNLLIPERKSLEITRITYPSRRTTKTSLSSKYEEDIPGAFSNSRVARALYTTDDTQVN</sequence>
<name>A0ACB6REK5_9PLEO</name>
<organism evidence="1 2">
    <name type="scientific">Lindgomyces ingoldianus</name>
    <dbReference type="NCBI Taxonomy" id="673940"/>
    <lineage>
        <taxon>Eukaryota</taxon>
        <taxon>Fungi</taxon>
        <taxon>Dikarya</taxon>
        <taxon>Ascomycota</taxon>
        <taxon>Pezizomycotina</taxon>
        <taxon>Dothideomycetes</taxon>
        <taxon>Pleosporomycetidae</taxon>
        <taxon>Pleosporales</taxon>
        <taxon>Lindgomycetaceae</taxon>
        <taxon>Lindgomyces</taxon>
    </lineage>
</organism>
<dbReference type="EMBL" id="MU003492">
    <property type="protein sequence ID" value="KAF2477674.1"/>
    <property type="molecule type" value="Genomic_DNA"/>
</dbReference>
<reference evidence="1" key="1">
    <citation type="journal article" date="2020" name="Stud. Mycol.">
        <title>101 Dothideomycetes genomes: a test case for predicting lifestyles and emergence of pathogens.</title>
        <authorList>
            <person name="Haridas S."/>
            <person name="Albert R."/>
            <person name="Binder M."/>
            <person name="Bloem J."/>
            <person name="Labutti K."/>
            <person name="Salamov A."/>
            <person name="Andreopoulos B."/>
            <person name="Baker S."/>
            <person name="Barry K."/>
            <person name="Bills G."/>
            <person name="Bluhm B."/>
            <person name="Cannon C."/>
            <person name="Castanera R."/>
            <person name="Culley D."/>
            <person name="Daum C."/>
            <person name="Ezra D."/>
            <person name="Gonzalez J."/>
            <person name="Henrissat B."/>
            <person name="Kuo A."/>
            <person name="Liang C."/>
            <person name="Lipzen A."/>
            <person name="Lutzoni F."/>
            <person name="Magnuson J."/>
            <person name="Mondo S."/>
            <person name="Nolan M."/>
            <person name="Ohm R."/>
            <person name="Pangilinan J."/>
            <person name="Park H.-J."/>
            <person name="Ramirez L."/>
            <person name="Alfaro M."/>
            <person name="Sun H."/>
            <person name="Tritt A."/>
            <person name="Yoshinaga Y."/>
            <person name="Zwiers L.-H."/>
            <person name="Turgeon B."/>
            <person name="Goodwin S."/>
            <person name="Spatafora J."/>
            <person name="Crous P."/>
            <person name="Grigoriev I."/>
        </authorList>
    </citation>
    <scope>NUCLEOTIDE SEQUENCE</scope>
    <source>
        <strain evidence="1">ATCC 200398</strain>
    </source>
</reference>
<proteinExistence type="predicted"/>
<gene>
    <name evidence="1" type="ORF">BDR25DRAFT_347999</name>
</gene>
<comment type="caution">
    <text evidence="1">The sequence shown here is derived from an EMBL/GenBank/DDBJ whole genome shotgun (WGS) entry which is preliminary data.</text>
</comment>
<evidence type="ECO:0000313" key="2">
    <source>
        <dbReference type="Proteomes" id="UP000799755"/>
    </source>
</evidence>
<keyword evidence="2" id="KW-1185">Reference proteome</keyword>
<accession>A0ACB6REK5</accession>